<proteinExistence type="predicted"/>
<organism evidence="1 2">
    <name type="scientific">Luteimicrobium subarcticum</name>
    <dbReference type="NCBI Taxonomy" id="620910"/>
    <lineage>
        <taxon>Bacteria</taxon>
        <taxon>Bacillati</taxon>
        <taxon>Actinomycetota</taxon>
        <taxon>Actinomycetes</taxon>
        <taxon>Micrococcales</taxon>
        <taxon>Luteimicrobium</taxon>
    </lineage>
</organism>
<accession>A0A2M8W466</accession>
<dbReference type="EMBL" id="PGTZ01000011">
    <property type="protein sequence ID" value="PJI85724.1"/>
    <property type="molecule type" value="Genomic_DNA"/>
</dbReference>
<name>A0A2M8W466_9MICO</name>
<sequence length="97" mass="10431">MTRPSDWSPVGLDIDPTPGDPVLVLVGGRDYLDVASAIDDAASALDRLSVDGTVSAAVDAVMDRKEDVIADIRRAHGRYEAAGNALARSNSRRRFRH</sequence>
<evidence type="ECO:0008006" key="3">
    <source>
        <dbReference type="Google" id="ProtNLM"/>
    </source>
</evidence>
<evidence type="ECO:0000313" key="2">
    <source>
        <dbReference type="Proteomes" id="UP000231586"/>
    </source>
</evidence>
<comment type="caution">
    <text evidence="1">The sequence shown here is derived from an EMBL/GenBank/DDBJ whole genome shotgun (WGS) entry which is preliminary data.</text>
</comment>
<dbReference type="AlphaFoldDB" id="A0A2M8W466"/>
<gene>
    <name evidence="1" type="ORF">CLV34_2915</name>
</gene>
<dbReference type="Proteomes" id="UP000231586">
    <property type="component" value="Unassembled WGS sequence"/>
</dbReference>
<evidence type="ECO:0000313" key="1">
    <source>
        <dbReference type="EMBL" id="PJI85724.1"/>
    </source>
</evidence>
<protein>
    <recommendedName>
        <fullName evidence="3">Excreted virulence factor EspC (Type VII ESX diderm)</fullName>
    </recommendedName>
</protein>
<keyword evidence="2" id="KW-1185">Reference proteome</keyword>
<reference evidence="1 2" key="1">
    <citation type="submission" date="2017-11" db="EMBL/GenBank/DDBJ databases">
        <title>Genomic Encyclopedia of Archaeal and Bacterial Type Strains, Phase II (KMG-II): From Individual Species to Whole Genera.</title>
        <authorList>
            <person name="Goeker M."/>
        </authorList>
    </citation>
    <scope>NUCLEOTIDE SEQUENCE [LARGE SCALE GENOMIC DNA]</scope>
    <source>
        <strain evidence="1 2">DSM 22413</strain>
    </source>
</reference>